<organism evidence="2 3">
    <name type="scientific">Gossypium arboreum</name>
    <name type="common">Tree cotton</name>
    <name type="synonym">Gossypium nanking</name>
    <dbReference type="NCBI Taxonomy" id="29729"/>
    <lineage>
        <taxon>Eukaryota</taxon>
        <taxon>Viridiplantae</taxon>
        <taxon>Streptophyta</taxon>
        <taxon>Embryophyta</taxon>
        <taxon>Tracheophyta</taxon>
        <taxon>Spermatophyta</taxon>
        <taxon>Magnoliopsida</taxon>
        <taxon>eudicotyledons</taxon>
        <taxon>Gunneridae</taxon>
        <taxon>Pentapetalae</taxon>
        <taxon>rosids</taxon>
        <taxon>malvids</taxon>
        <taxon>Malvales</taxon>
        <taxon>Malvaceae</taxon>
        <taxon>Malvoideae</taxon>
        <taxon>Gossypium</taxon>
    </lineage>
</organism>
<dbReference type="InterPro" id="IPR053151">
    <property type="entry name" value="RNase_H-like"/>
</dbReference>
<accession>A0ABR0PKC2</accession>
<comment type="caution">
    <text evidence="2">The sequence shown here is derived from an EMBL/GenBank/DDBJ whole genome shotgun (WGS) entry which is preliminary data.</text>
</comment>
<reference evidence="2 3" key="1">
    <citation type="submission" date="2023-03" db="EMBL/GenBank/DDBJ databases">
        <title>WGS of Gossypium arboreum.</title>
        <authorList>
            <person name="Yu D."/>
        </authorList>
    </citation>
    <scope>NUCLEOTIDE SEQUENCE [LARGE SCALE GENOMIC DNA]</scope>
    <source>
        <tissue evidence="2">Leaf</tissue>
    </source>
</reference>
<feature type="chain" id="PRO_5046222853" evidence="1">
    <location>
        <begin position="22"/>
        <end position="69"/>
    </location>
</feature>
<evidence type="ECO:0000256" key="1">
    <source>
        <dbReference type="SAM" id="SignalP"/>
    </source>
</evidence>
<protein>
    <submittedName>
        <fullName evidence="2">Uncharacterized protein</fullName>
    </submittedName>
</protein>
<feature type="signal peptide" evidence="1">
    <location>
        <begin position="1"/>
        <end position="21"/>
    </location>
</feature>
<evidence type="ECO:0000313" key="2">
    <source>
        <dbReference type="EMBL" id="KAK5824751.1"/>
    </source>
</evidence>
<dbReference type="EMBL" id="JARKNE010000006">
    <property type="protein sequence ID" value="KAK5824751.1"/>
    <property type="molecule type" value="Genomic_DNA"/>
</dbReference>
<dbReference type="PANTHER" id="PTHR47723:SF19">
    <property type="entry name" value="POLYNUCLEOTIDYL TRANSFERASE, RIBONUCLEASE H-LIKE SUPERFAMILY PROTEIN"/>
    <property type="match status" value="1"/>
</dbReference>
<dbReference type="Proteomes" id="UP001358586">
    <property type="component" value="Chromosome 6"/>
</dbReference>
<dbReference type="PANTHER" id="PTHR47723">
    <property type="entry name" value="OS05G0353850 PROTEIN"/>
    <property type="match status" value="1"/>
</dbReference>
<proteinExistence type="predicted"/>
<sequence>MHEVCWCISILHALVSKQTAGTSVQVSWSLPAAGWVKLNTDEAVNLGNSQARAGGILGDSNGNWLVGDK</sequence>
<name>A0ABR0PKC2_GOSAR</name>
<evidence type="ECO:0000313" key="3">
    <source>
        <dbReference type="Proteomes" id="UP001358586"/>
    </source>
</evidence>
<keyword evidence="3" id="KW-1185">Reference proteome</keyword>
<keyword evidence="1" id="KW-0732">Signal</keyword>
<gene>
    <name evidence="2" type="ORF">PVK06_019535</name>
</gene>